<dbReference type="EMBL" id="BSFP01000003">
    <property type="protein sequence ID" value="GLK99220.1"/>
    <property type="molecule type" value="Genomic_DNA"/>
</dbReference>
<evidence type="ECO:0000313" key="3">
    <source>
        <dbReference type="EMBL" id="GLK99220.1"/>
    </source>
</evidence>
<reference evidence="3" key="1">
    <citation type="journal article" date="2014" name="Int. J. Syst. Evol. Microbiol.">
        <title>Complete genome sequence of Corynebacterium casei LMG S-19264T (=DSM 44701T), isolated from a smear-ripened cheese.</title>
        <authorList>
            <consortium name="US DOE Joint Genome Institute (JGI-PGF)"/>
            <person name="Walter F."/>
            <person name="Albersmeier A."/>
            <person name="Kalinowski J."/>
            <person name="Ruckert C."/>
        </authorList>
    </citation>
    <scope>NUCLEOTIDE SEQUENCE</scope>
    <source>
        <strain evidence="3">VKM Ac-1321</strain>
    </source>
</reference>
<dbReference type="RefSeq" id="WP_271188880.1">
    <property type="nucleotide sequence ID" value="NZ_BSFP01000003.1"/>
</dbReference>
<organism evidence="3 4">
    <name type="scientific">Dactylosporangium matsuzakiense</name>
    <dbReference type="NCBI Taxonomy" id="53360"/>
    <lineage>
        <taxon>Bacteria</taxon>
        <taxon>Bacillati</taxon>
        <taxon>Actinomycetota</taxon>
        <taxon>Actinomycetes</taxon>
        <taxon>Micromonosporales</taxon>
        <taxon>Micromonosporaceae</taxon>
        <taxon>Dactylosporangium</taxon>
    </lineage>
</organism>
<dbReference type="InterPro" id="IPR029065">
    <property type="entry name" value="Enolase_C-like"/>
</dbReference>
<evidence type="ECO:0008006" key="5">
    <source>
        <dbReference type="Google" id="ProtNLM"/>
    </source>
</evidence>
<evidence type="ECO:0000313" key="4">
    <source>
        <dbReference type="Proteomes" id="UP001143480"/>
    </source>
</evidence>
<dbReference type="Pfam" id="PF13378">
    <property type="entry name" value="MR_MLE_C"/>
    <property type="match status" value="1"/>
</dbReference>
<dbReference type="SUPFAM" id="SSF54826">
    <property type="entry name" value="Enolase N-terminal domain-like"/>
    <property type="match status" value="1"/>
</dbReference>
<proteinExistence type="predicted"/>
<dbReference type="PANTHER" id="PTHR48080">
    <property type="entry name" value="D-GALACTONATE DEHYDRATASE-RELATED"/>
    <property type="match status" value="1"/>
</dbReference>
<sequence>MSTARHLSGSADGPDWAGGPAVPIARVALAELDLPAPPAAAHDAAVQPDVRTDPVRGWLVGVSDGDRWGFWGPIDAATARQVPGLVDAALPRPGLAHPAGFGRLLRRATRHAHTGLLAVAVGAIELALWDLAGKRAGQPVWRLLAPAAPAEPMPAYATCFGVRADASRVAAVMEAVAETYTVQKWSAVVLGPDLIDVATDFVRRRGPGRLAIDFHGTWPPERVRAACAPLAGGLAWVEEPYHPDEVDKARPGEFGVAHAAGEHCYGGADTAQLRAGQVDVWQPDAVFCGGLMSLLGIVRAARAAAARCVPHGGGLLPALHLAVTGAPIDVLELHLLLEPRRSLHLACAPLPGHPDAAQLPPGTLPVPTADGWGGDLRTDIRLEFADV</sequence>
<dbReference type="InterPro" id="IPR036849">
    <property type="entry name" value="Enolase-like_C_sf"/>
</dbReference>
<protein>
    <recommendedName>
        <fullName evidence="5">L-alanine-DL-glutamate epimerase-like enolase superfamily enzyme</fullName>
    </recommendedName>
</protein>
<gene>
    <name evidence="3" type="ORF">GCM10017581_009610</name>
</gene>
<feature type="domain" description="Enolase C-terminal" evidence="2">
    <location>
        <begin position="174"/>
        <end position="378"/>
    </location>
</feature>
<dbReference type="AlphaFoldDB" id="A0A9W6KBT2"/>
<dbReference type="Gene3D" id="3.20.20.120">
    <property type="entry name" value="Enolase-like C-terminal domain"/>
    <property type="match status" value="1"/>
</dbReference>
<comment type="caution">
    <text evidence="3">The sequence shown here is derived from an EMBL/GenBank/DDBJ whole genome shotgun (WGS) entry which is preliminary data.</text>
</comment>
<evidence type="ECO:0000259" key="1">
    <source>
        <dbReference type="Pfam" id="PF02746"/>
    </source>
</evidence>
<dbReference type="InterPro" id="IPR013341">
    <property type="entry name" value="Mandelate_racemase_N_dom"/>
</dbReference>
<feature type="domain" description="Mandelate racemase/muconate lactonizing enzyme N-terminal" evidence="1">
    <location>
        <begin position="110"/>
        <end position="144"/>
    </location>
</feature>
<dbReference type="InterPro" id="IPR029017">
    <property type="entry name" value="Enolase-like_N"/>
</dbReference>
<dbReference type="InterPro" id="IPR034593">
    <property type="entry name" value="DgoD-like"/>
</dbReference>
<name>A0A9W6KBT2_9ACTN</name>
<dbReference type="Gene3D" id="3.30.390.10">
    <property type="entry name" value="Enolase-like, N-terminal domain"/>
    <property type="match status" value="1"/>
</dbReference>
<dbReference type="Pfam" id="PF02746">
    <property type="entry name" value="MR_MLE_N"/>
    <property type="match status" value="1"/>
</dbReference>
<reference evidence="3" key="2">
    <citation type="submission" date="2023-01" db="EMBL/GenBank/DDBJ databases">
        <authorList>
            <person name="Sun Q."/>
            <person name="Evtushenko L."/>
        </authorList>
    </citation>
    <scope>NUCLEOTIDE SEQUENCE</scope>
    <source>
        <strain evidence="3">VKM Ac-1321</strain>
    </source>
</reference>
<dbReference type="SUPFAM" id="SSF51604">
    <property type="entry name" value="Enolase C-terminal domain-like"/>
    <property type="match status" value="1"/>
</dbReference>
<evidence type="ECO:0000259" key="2">
    <source>
        <dbReference type="Pfam" id="PF13378"/>
    </source>
</evidence>
<dbReference type="Proteomes" id="UP001143480">
    <property type="component" value="Unassembled WGS sequence"/>
</dbReference>
<keyword evidence="4" id="KW-1185">Reference proteome</keyword>
<accession>A0A9W6KBT2</accession>